<feature type="domain" description="Phosphoribosyltransferase" evidence="2">
    <location>
        <begin position="196"/>
        <end position="240"/>
    </location>
</feature>
<evidence type="ECO:0000259" key="2">
    <source>
        <dbReference type="Pfam" id="PF00156"/>
    </source>
</evidence>
<sequence length="244" mass="26820">MRCQPNPQHPVYNWLKSKQACLLCDEVADAALAICTSCEAELPWLGGHCQVCALPLPSQGLVCGACLNKPPSFSKVEVPWRYAFPVDSLITRFKHQAKWPLGRLLGELLSHHLQHAFDEGLPRPDLLLPVPLADKRQRQRGFNQAGLLAQWLSTSLQLPLQTHWLLRVIDTPAQQQLDAATRKRNLRKAFALAPGNAISGLHVALVDDVLTTGATAESLARLLKKAGAARIDVYCLARTPKPGD</sequence>
<evidence type="ECO:0000313" key="4">
    <source>
        <dbReference type="EMBL" id="SEC59039.1"/>
    </source>
</evidence>
<dbReference type="PANTHER" id="PTHR47505">
    <property type="entry name" value="DNA UTILIZATION PROTEIN YHGH"/>
    <property type="match status" value="1"/>
</dbReference>
<organism evidence="4 5">
    <name type="scientific">Pseudomonas anguilliseptica</name>
    <dbReference type="NCBI Taxonomy" id="53406"/>
    <lineage>
        <taxon>Bacteria</taxon>
        <taxon>Pseudomonadati</taxon>
        <taxon>Pseudomonadota</taxon>
        <taxon>Gammaproteobacteria</taxon>
        <taxon>Pseudomonadales</taxon>
        <taxon>Pseudomonadaceae</taxon>
        <taxon>Pseudomonas</taxon>
    </lineage>
</organism>
<dbReference type="Pfam" id="PF00156">
    <property type="entry name" value="Pribosyltran"/>
    <property type="match status" value="1"/>
</dbReference>
<dbReference type="CDD" id="cd06223">
    <property type="entry name" value="PRTases_typeI"/>
    <property type="match status" value="1"/>
</dbReference>
<proteinExistence type="inferred from homology"/>
<dbReference type="SUPFAM" id="SSF53271">
    <property type="entry name" value="PRTase-like"/>
    <property type="match status" value="1"/>
</dbReference>
<comment type="similarity">
    <text evidence="1">Belongs to the ComF/GntX family.</text>
</comment>
<dbReference type="Proteomes" id="UP000242849">
    <property type="component" value="Unassembled WGS sequence"/>
</dbReference>
<feature type="domain" description="Double zinc ribbon" evidence="3">
    <location>
        <begin position="20"/>
        <end position="67"/>
    </location>
</feature>
<dbReference type="OrthoDB" id="9793412at2"/>
<dbReference type="Pfam" id="PF18912">
    <property type="entry name" value="DZR_2"/>
    <property type="match status" value="1"/>
</dbReference>
<keyword evidence="5" id="KW-1185">Reference proteome</keyword>
<reference evidence="5" key="1">
    <citation type="submission" date="2016-10" db="EMBL/GenBank/DDBJ databases">
        <authorList>
            <person name="Varghese N."/>
            <person name="Submissions S."/>
        </authorList>
    </citation>
    <scope>NUCLEOTIDE SEQUENCE [LARGE SCALE GENOMIC DNA]</scope>
    <source>
        <strain evidence="5">DSM 12111</strain>
    </source>
</reference>
<dbReference type="Gene3D" id="3.40.50.2020">
    <property type="match status" value="1"/>
</dbReference>
<dbReference type="EMBL" id="FNSC01000001">
    <property type="protein sequence ID" value="SEC59039.1"/>
    <property type="molecule type" value="Genomic_DNA"/>
</dbReference>
<dbReference type="InterPro" id="IPR000836">
    <property type="entry name" value="PRTase_dom"/>
</dbReference>
<dbReference type="InterPro" id="IPR051910">
    <property type="entry name" value="ComF/GntX_DNA_util-trans"/>
</dbReference>
<name>A0A1H4TRL7_PSEAG</name>
<evidence type="ECO:0000313" key="5">
    <source>
        <dbReference type="Proteomes" id="UP000242849"/>
    </source>
</evidence>
<evidence type="ECO:0000259" key="3">
    <source>
        <dbReference type="Pfam" id="PF18912"/>
    </source>
</evidence>
<evidence type="ECO:0000256" key="1">
    <source>
        <dbReference type="ARBA" id="ARBA00008007"/>
    </source>
</evidence>
<dbReference type="STRING" id="53406.SAMN05421553_1109"/>
<accession>A0A1H4TRL7</accession>
<gene>
    <name evidence="4" type="ORF">SAMN05421553_1109</name>
</gene>
<dbReference type="AlphaFoldDB" id="A0A1H4TRL7"/>
<dbReference type="InterPro" id="IPR044005">
    <property type="entry name" value="DZR_2"/>
</dbReference>
<dbReference type="RefSeq" id="WP_090377697.1">
    <property type="nucleotide sequence ID" value="NZ_FNSC01000001.1"/>
</dbReference>
<dbReference type="InterPro" id="IPR029057">
    <property type="entry name" value="PRTase-like"/>
</dbReference>
<protein>
    <submittedName>
        <fullName evidence="4">ComF family protein</fullName>
    </submittedName>
</protein>
<dbReference type="PANTHER" id="PTHR47505:SF1">
    <property type="entry name" value="DNA UTILIZATION PROTEIN YHGH"/>
    <property type="match status" value="1"/>
</dbReference>